<dbReference type="AlphaFoldDB" id="A0A484HD53"/>
<evidence type="ECO:0000256" key="1">
    <source>
        <dbReference type="SAM" id="Phobius"/>
    </source>
</evidence>
<reference evidence="2" key="1">
    <citation type="submission" date="2019-01" db="EMBL/GenBank/DDBJ databases">
        <authorList>
            <consortium name="Genoscope - CEA"/>
            <person name="William W."/>
        </authorList>
    </citation>
    <scope>NUCLEOTIDE SEQUENCE</scope>
    <source>
        <strain evidence="2">CR-1</strain>
    </source>
</reference>
<protein>
    <submittedName>
        <fullName evidence="2">Uncharacterized protein</fullName>
    </submittedName>
</protein>
<gene>
    <name evidence="2" type="ORF">EPICR_10118</name>
</gene>
<organism evidence="2">
    <name type="scientific">uncultured Desulfobacteraceae bacterium</name>
    <dbReference type="NCBI Taxonomy" id="218296"/>
    <lineage>
        <taxon>Bacteria</taxon>
        <taxon>Pseudomonadati</taxon>
        <taxon>Thermodesulfobacteriota</taxon>
        <taxon>Desulfobacteria</taxon>
        <taxon>Desulfobacterales</taxon>
        <taxon>Desulfobacteraceae</taxon>
        <taxon>environmental samples</taxon>
    </lineage>
</organism>
<feature type="transmembrane region" description="Helical" evidence="1">
    <location>
        <begin position="55"/>
        <end position="79"/>
    </location>
</feature>
<keyword evidence="1" id="KW-0812">Transmembrane</keyword>
<evidence type="ECO:0000313" key="2">
    <source>
        <dbReference type="EMBL" id="VEN72619.1"/>
    </source>
</evidence>
<feature type="transmembrane region" description="Helical" evidence="1">
    <location>
        <begin position="20"/>
        <end position="43"/>
    </location>
</feature>
<proteinExistence type="predicted"/>
<keyword evidence="1" id="KW-0472">Membrane</keyword>
<keyword evidence="1" id="KW-1133">Transmembrane helix</keyword>
<sequence length="163" mass="18919">MDQSYVENEEKRIVVNNGKFGFYVIRYVGQILGLSFIGIGLWYAHDDGFGPAFRVSLMALFPIFLSIYLMIVIGFRNFAYKAEIDPEKKEIVFYMCRKEDMIAKTQNINSMIRNLYLTFNLDGKKIVFPDQGNLEFLKALNDMKPITWKFLAGIIKKDLEAMD</sequence>
<dbReference type="EMBL" id="CAACVI010000001">
    <property type="protein sequence ID" value="VEN72619.1"/>
    <property type="molecule type" value="Genomic_DNA"/>
</dbReference>
<name>A0A484HD53_9BACT</name>
<accession>A0A484HD53</accession>